<evidence type="ECO:0000313" key="3">
    <source>
        <dbReference type="Proteomes" id="UP000503440"/>
    </source>
</evidence>
<dbReference type="InterPro" id="IPR008136">
    <property type="entry name" value="CinA_C"/>
</dbReference>
<name>A0A6C0XZH3_9GAMM</name>
<feature type="domain" description="CinA C-terminal" evidence="1">
    <location>
        <begin position="3"/>
        <end position="139"/>
    </location>
</feature>
<dbReference type="EMBL" id="CP044455">
    <property type="protein sequence ID" value="QIC69321.1"/>
    <property type="molecule type" value="Genomic_DNA"/>
</dbReference>
<protein>
    <submittedName>
        <fullName evidence="2">Nicotinamide-nucleotide amidohydrolase family protein</fullName>
    </submittedName>
</protein>
<dbReference type="Gene3D" id="3.90.950.20">
    <property type="entry name" value="CinA-like"/>
    <property type="match status" value="1"/>
</dbReference>
<proteinExistence type="predicted"/>
<dbReference type="InterPro" id="IPR036653">
    <property type="entry name" value="CinA-like_C"/>
</dbReference>
<dbReference type="GO" id="GO:0016787">
    <property type="term" value="F:hydrolase activity"/>
    <property type="evidence" value="ECO:0007669"/>
    <property type="project" value="UniProtKB-KW"/>
</dbReference>
<evidence type="ECO:0000313" key="2">
    <source>
        <dbReference type="EMBL" id="QIC69321.1"/>
    </source>
</evidence>
<dbReference type="Proteomes" id="UP000503440">
    <property type="component" value="Chromosome"/>
</dbReference>
<reference evidence="2 3" key="1">
    <citation type="submission" date="2019-09" db="EMBL/GenBank/DDBJ databases">
        <title>Non-baumannii Acinetobacter spp. carrying blaNDM-1 isolated in China.</title>
        <authorList>
            <person name="Cui C."/>
            <person name="Chen C."/>
            <person name="Sun J."/>
            <person name="Liu Y."/>
        </authorList>
    </citation>
    <scope>NUCLEOTIDE SEQUENCE [LARGE SCALE GENOMIC DNA]</scope>
    <source>
        <strain evidence="2 3">B18</strain>
    </source>
</reference>
<accession>A0A6C0XZH3</accession>
<dbReference type="Pfam" id="PF02464">
    <property type="entry name" value="CinA"/>
    <property type="match status" value="1"/>
</dbReference>
<dbReference type="NCBIfam" id="TIGR00199">
    <property type="entry name" value="PncC_domain"/>
    <property type="match status" value="1"/>
</dbReference>
<organism evidence="2 3">
    <name type="scientific">Acinetobacter indicus</name>
    <dbReference type="NCBI Taxonomy" id="756892"/>
    <lineage>
        <taxon>Bacteria</taxon>
        <taxon>Pseudomonadati</taxon>
        <taxon>Pseudomonadota</taxon>
        <taxon>Gammaproteobacteria</taxon>
        <taxon>Moraxellales</taxon>
        <taxon>Moraxellaceae</taxon>
        <taxon>Acinetobacter</taxon>
    </lineage>
</organism>
<dbReference type="AlphaFoldDB" id="A0A6C0XZH3"/>
<evidence type="ECO:0000259" key="1">
    <source>
        <dbReference type="Pfam" id="PF02464"/>
    </source>
</evidence>
<dbReference type="RefSeq" id="WP_163145429.1">
    <property type="nucleotide sequence ID" value="NZ_CP044455.1"/>
</dbReference>
<sequence>MNKCCQLLAKKKLKVTFIESASAGYLAYRFSLNKNSGDILNGSLVCYDANLKVSILKISKKFLEKYSLESAEVTEQLVLKAKQIIDSDIFVGCTGLLKRGGSETKEKPVGTFFYCISYQNKLHHYRCVFNGTKRKKLEQLSRAISQSIIEVVKQK</sequence>
<gene>
    <name evidence="2" type="ORF">FSC09_02270</name>
</gene>
<dbReference type="SUPFAM" id="SSF142433">
    <property type="entry name" value="CinA-like"/>
    <property type="match status" value="1"/>
</dbReference>
<keyword evidence="2" id="KW-0378">Hydrolase</keyword>